<evidence type="ECO:0000256" key="3">
    <source>
        <dbReference type="ARBA" id="ARBA00023125"/>
    </source>
</evidence>
<name>A0A0F3RRC6_9LACO</name>
<keyword evidence="3" id="KW-0238">DNA-binding</keyword>
<dbReference type="OrthoDB" id="9803735at2"/>
<protein>
    <submittedName>
        <fullName evidence="6">LysR family transcriptional regulator</fullName>
    </submittedName>
</protein>
<dbReference type="PATRIC" id="fig|216463.3.peg.860"/>
<evidence type="ECO:0000256" key="4">
    <source>
        <dbReference type="ARBA" id="ARBA00023163"/>
    </source>
</evidence>
<dbReference type="Pfam" id="PF00126">
    <property type="entry name" value="HTH_1"/>
    <property type="match status" value="1"/>
</dbReference>
<dbReference type="InterPro" id="IPR000847">
    <property type="entry name" value="LysR_HTH_N"/>
</dbReference>
<sequence length="297" mass="33131">MELRVLRYFQAVVNELNISRAAEHLHVSQPTISRQLKDLEDELGVTLFTRNGRTIQLTRNGEYFAHQANQILALTDKTVENMHREQAITGSFVIGAAEARSFLNLAQSIRKLQVAHPKIQANVVSMNADEIRTNLKSGNFDFGVMMEPADKSEFNFIQLPGESRWGLLMPQNAPLAHKDHLQLSDLEGQNMIISSQHGIIDLLKEWYGESTPKFNIVATYNLLYNASLLVTAGVGYALCIDGVINTNQTNLVFVPLTPRKTAGTSLIWYKGQRLSPAADAFLKRLSADIGQPLPHTH</sequence>
<evidence type="ECO:0000256" key="1">
    <source>
        <dbReference type="ARBA" id="ARBA00009437"/>
    </source>
</evidence>
<gene>
    <name evidence="6" type="ORF">VC81_08705</name>
</gene>
<keyword evidence="4" id="KW-0804">Transcription</keyword>
<dbReference type="STRING" id="216463.VC81_08705"/>
<dbReference type="GO" id="GO:0003677">
    <property type="term" value="F:DNA binding"/>
    <property type="evidence" value="ECO:0007669"/>
    <property type="project" value="UniProtKB-KW"/>
</dbReference>
<dbReference type="Gene3D" id="3.40.190.290">
    <property type="match status" value="1"/>
</dbReference>
<dbReference type="SUPFAM" id="SSF46785">
    <property type="entry name" value="Winged helix' DNA-binding domain"/>
    <property type="match status" value="1"/>
</dbReference>
<dbReference type="InterPro" id="IPR036388">
    <property type="entry name" value="WH-like_DNA-bd_sf"/>
</dbReference>
<dbReference type="CDD" id="cd05466">
    <property type="entry name" value="PBP2_LTTR_substrate"/>
    <property type="match status" value="1"/>
</dbReference>
<dbReference type="PANTHER" id="PTHR30419">
    <property type="entry name" value="HTH-TYPE TRANSCRIPTIONAL REGULATOR YBHD"/>
    <property type="match status" value="1"/>
</dbReference>
<proteinExistence type="inferred from homology"/>
<dbReference type="FunFam" id="1.10.10.10:FF:000001">
    <property type="entry name" value="LysR family transcriptional regulator"/>
    <property type="match status" value="1"/>
</dbReference>
<evidence type="ECO:0000313" key="7">
    <source>
        <dbReference type="Proteomes" id="UP000033491"/>
    </source>
</evidence>
<keyword evidence="2" id="KW-0805">Transcription regulation</keyword>
<dbReference type="InterPro" id="IPR036390">
    <property type="entry name" value="WH_DNA-bd_sf"/>
</dbReference>
<comment type="similarity">
    <text evidence="1">Belongs to the LysR transcriptional regulatory family.</text>
</comment>
<dbReference type="GO" id="GO:0003700">
    <property type="term" value="F:DNA-binding transcription factor activity"/>
    <property type="evidence" value="ECO:0007669"/>
    <property type="project" value="InterPro"/>
</dbReference>
<dbReference type="PROSITE" id="PS50931">
    <property type="entry name" value="HTH_LYSR"/>
    <property type="match status" value="1"/>
</dbReference>
<dbReference type="Pfam" id="PF03466">
    <property type="entry name" value="LysR_substrate"/>
    <property type="match status" value="1"/>
</dbReference>
<evidence type="ECO:0000259" key="5">
    <source>
        <dbReference type="PROSITE" id="PS50931"/>
    </source>
</evidence>
<dbReference type="EMBL" id="JZCR01000019">
    <property type="protein sequence ID" value="KJW12551.1"/>
    <property type="molecule type" value="Genomic_DNA"/>
</dbReference>
<dbReference type="PANTHER" id="PTHR30419:SF8">
    <property type="entry name" value="NITROGEN ASSIMILATION TRANSCRIPTIONAL ACTIVATOR-RELATED"/>
    <property type="match status" value="1"/>
</dbReference>
<dbReference type="InterPro" id="IPR005119">
    <property type="entry name" value="LysR_subst-bd"/>
</dbReference>
<dbReference type="PRINTS" id="PR00039">
    <property type="entry name" value="HTHLYSR"/>
</dbReference>
<evidence type="ECO:0000313" key="6">
    <source>
        <dbReference type="EMBL" id="KJW12551.1"/>
    </source>
</evidence>
<dbReference type="AlphaFoldDB" id="A0A0F3RRC6"/>
<reference evidence="6 7" key="1">
    <citation type="submission" date="2015-03" db="EMBL/GenBank/DDBJ databases">
        <authorList>
            <person name="Zheng J."/>
            <person name="Ganezle M."/>
        </authorList>
    </citation>
    <scope>NUCLEOTIDE SEQUENCE [LARGE SCALE GENOMIC DNA]</scope>
    <source>
        <strain evidence="6 7">LP38</strain>
    </source>
</reference>
<feature type="domain" description="HTH lysR-type" evidence="5">
    <location>
        <begin position="1"/>
        <end position="58"/>
    </location>
</feature>
<comment type="caution">
    <text evidence="6">The sequence shown here is derived from an EMBL/GenBank/DDBJ whole genome shotgun (WGS) entry which is preliminary data.</text>
</comment>
<dbReference type="Proteomes" id="UP000033491">
    <property type="component" value="Unassembled WGS sequence"/>
</dbReference>
<accession>A0A0F3RRC6</accession>
<dbReference type="GO" id="GO:0005829">
    <property type="term" value="C:cytosol"/>
    <property type="evidence" value="ECO:0007669"/>
    <property type="project" value="TreeGrafter"/>
</dbReference>
<dbReference type="Gene3D" id="1.10.10.10">
    <property type="entry name" value="Winged helix-like DNA-binding domain superfamily/Winged helix DNA-binding domain"/>
    <property type="match status" value="1"/>
</dbReference>
<evidence type="ECO:0000256" key="2">
    <source>
        <dbReference type="ARBA" id="ARBA00023015"/>
    </source>
</evidence>
<dbReference type="RefSeq" id="WP_045807657.1">
    <property type="nucleotide sequence ID" value="NZ_JZCR01000019.1"/>
</dbReference>
<organism evidence="6 7">
    <name type="scientific">Levilactobacillus spicheri</name>
    <dbReference type="NCBI Taxonomy" id="216463"/>
    <lineage>
        <taxon>Bacteria</taxon>
        <taxon>Bacillati</taxon>
        <taxon>Bacillota</taxon>
        <taxon>Bacilli</taxon>
        <taxon>Lactobacillales</taxon>
        <taxon>Lactobacillaceae</taxon>
        <taxon>Levilactobacillus</taxon>
    </lineage>
</organism>
<dbReference type="SUPFAM" id="SSF53850">
    <property type="entry name" value="Periplasmic binding protein-like II"/>
    <property type="match status" value="1"/>
</dbReference>
<dbReference type="InterPro" id="IPR050950">
    <property type="entry name" value="HTH-type_LysR_regulators"/>
</dbReference>